<protein>
    <submittedName>
        <fullName evidence="3">Oxidoreductase</fullName>
    </submittedName>
</protein>
<dbReference type="EMBL" id="LQPQ01000221">
    <property type="protein sequence ID" value="ORW63053.1"/>
    <property type="molecule type" value="Genomic_DNA"/>
</dbReference>
<dbReference type="GO" id="GO:0016491">
    <property type="term" value="F:oxidoreductase activity"/>
    <property type="evidence" value="ECO:0007669"/>
    <property type="project" value="InterPro"/>
</dbReference>
<dbReference type="InterPro" id="IPR036188">
    <property type="entry name" value="FAD/NAD-bd_sf"/>
</dbReference>
<dbReference type="Proteomes" id="UP000193087">
    <property type="component" value="Unassembled WGS sequence"/>
</dbReference>
<feature type="domain" description="Amine oxidase" evidence="2">
    <location>
        <begin position="18"/>
        <end position="322"/>
    </location>
</feature>
<gene>
    <name evidence="3" type="ORF">AWC22_03650</name>
</gene>
<dbReference type="Gene3D" id="3.50.50.60">
    <property type="entry name" value="FAD/NAD(P)-binding domain"/>
    <property type="match status" value="1"/>
</dbReference>
<organism evidence="3 4">
    <name type="scientific">Mycobacterium riyadhense</name>
    <dbReference type="NCBI Taxonomy" id="486698"/>
    <lineage>
        <taxon>Bacteria</taxon>
        <taxon>Bacillati</taxon>
        <taxon>Actinomycetota</taxon>
        <taxon>Actinomycetes</taxon>
        <taxon>Mycobacteriales</taxon>
        <taxon>Mycobacteriaceae</taxon>
        <taxon>Mycobacterium</taxon>
    </lineage>
</organism>
<proteinExistence type="predicted"/>
<feature type="compositionally biased region" description="Low complexity" evidence="1">
    <location>
        <begin position="577"/>
        <end position="601"/>
    </location>
</feature>
<dbReference type="PANTHER" id="PTHR42923:SF46">
    <property type="entry name" value="AMINE OXIDASE"/>
    <property type="match status" value="1"/>
</dbReference>
<evidence type="ECO:0000256" key="1">
    <source>
        <dbReference type="SAM" id="MobiDB-lite"/>
    </source>
</evidence>
<dbReference type="AlphaFoldDB" id="A0A1X2BHB7"/>
<dbReference type="RefSeq" id="WP_085252790.1">
    <property type="nucleotide sequence ID" value="NZ_CAJMWJ010000001.1"/>
</dbReference>
<keyword evidence="4" id="KW-1185">Reference proteome</keyword>
<dbReference type="InterPro" id="IPR002937">
    <property type="entry name" value="Amino_oxidase"/>
</dbReference>
<evidence type="ECO:0000313" key="3">
    <source>
        <dbReference type="EMBL" id="ORW63053.1"/>
    </source>
</evidence>
<dbReference type="GeneID" id="93497372"/>
<evidence type="ECO:0000259" key="2">
    <source>
        <dbReference type="Pfam" id="PF01593"/>
    </source>
</evidence>
<name>A0A1X2BHB7_9MYCO</name>
<reference evidence="3 4" key="1">
    <citation type="submission" date="2016-01" db="EMBL/GenBank/DDBJ databases">
        <title>The new phylogeny of the genus Mycobacterium.</title>
        <authorList>
            <person name="Tarcisio F."/>
            <person name="Conor M."/>
            <person name="Antonella G."/>
            <person name="Elisabetta G."/>
            <person name="Giulia F.S."/>
            <person name="Sara T."/>
            <person name="Anna F."/>
            <person name="Clotilde B."/>
            <person name="Roberto B."/>
            <person name="Veronica D.S."/>
            <person name="Fabio R."/>
            <person name="Monica P."/>
            <person name="Olivier J."/>
            <person name="Enrico T."/>
            <person name="Nicola S."/>
        </authorList>
    </citation>
    <scope>NUCLEOTIDE SEQUENCE [LARGE SCALE GENOMIC DNA]</scope>
    <source>
        <strain evidence="3 4">DSM 45176</strain>
    </source>
</reference>
<feature type="region of interest" description="Disordered" evidence="1">
    <location>
        <begin position="574"/>
        <end position="601"/>
    </location>
</feature>
<evidence type="ECO:0000313" key="4">
    <source>
        <dbReference type="Proteomes" id="UP000193087"/>
    </source>
</evidence>
<sequence length="601" mass="66466">MNPPMPAKTHVVIAGAGIAGMAAAMLLAEAGMRVTLCDAAPEAGGKAKSFRLADGHPTEHSLRVYTDSYQTLLTLFARIPTENGMTALDNLVGVSLVSATKRGVIGRMTAPVPLRRRRPTFAQIVDKVVEPLRQLGRIAIRSLMVIVGLAQRGLTPTEVIHYLYAHLRLLWMCRERLFAELGDISYGDYLQLSHKSHQAQEFFSVLPRIYVAARPSAEAAAIAPMVLKGLFRLKSTCPSALIDAQLPSIMMMDGPTSERMIDPWVRHLRHLGVDIQFDTRVGDLEFGDGRVTALISADGRRFACDYAILAVPYLTLRELATSDRVKQHLPQLTEVHAIALEASNGIQCFLRDIPTTWPSFVRPGVVAAHVESEWSLVSVLQGEGFWRNVYLPDGTKYVLSITWSDVDKPGPVFHRPLSECTPEEILTECLAQCGLDRSPILGWQLDQELKFLGEADYQTLADELPPHLVSAPTSGKRMVNFSPLNILMPGARHRSPGICTEVPNLFLAGEAIYSPDLTLFVPTMEKAASSGYLAAHQIMSVVASHVPPPLRIDFRDPAPFAVLRRVDRWFWRRSQPPDRSTTPTRLTPLTSTNPRRTWSSP</sequence>
<dbReference type="SUPFAM" id="SSF51905">
    <property type="entry name" value="FAD/NAD(P)-binding domain"/>
    <property type="match status" value="1"/>
</dbReference>
<dbReference type="STRING" id="486698.AWC22_03650"/>
<dbReference type="InterPro" id="IPR050464">
    <property type="entry name" value="Zeta_carotene_desat/Oxidored"/>
</dbReference>
<accession>A0A1X2BHB7</accession>
<dbReference type="Pfam" id="PF01593">
    <property type="entry name" value="Amino_oxidase"/>
    <property type="match status" value="1"/>
</dbReference>
<dbReference type="PANTHER" id="PTHR42923">
    <property type="entry name" value="PROTOPORPHYRINOGEN OXIDASE"/>
    <property type="match status" value="1"/>
</dbReference>
<comment type="caution">
    <text evidence="3">The sequence shown here is derived from an EMBL/GenBank/DDBJ whole genome shotgun (WGS) entry which is preliminary data.</text>
</comment>